<evidence type="ECO:0000256" key="5">
    <source>
        <dbReference type="ARBA" id="ARBA00022684"/>
    </source>
</evidence>
<evidence type="ECO:0000256" key="8">
    <source>
        <dbReference type="ARBA" id="ARBA00030585"/>
    </source>
</evidence>
<dbReference type="RefSeq" id="XP_014673813.1">
    <property type="nucleotide sequence ID" value="XM_014818327.1"/>
</dbReference>
<evidence type="ECO:0000256" key="3">
    <source>
        <dbReference type="ARBA" id="ARBA00012220"/>
    </source>
</evidence>
<keyword evidence="6 10" id="KW-0547">Nucleotide-binding</keyword>
<dbReference type="RefSeq" id="XP_014673812.1">
    <property type="nucleotide sequence ID" value="XM_014818326.1"/>
</dbReference>
<dbReference type="Pfam" id="PF03074">
    <property type="entry name" value="GCS"/>
    <property type="match status" value="1"/>
</dbReference>
<dbReference type="PANTHER" id="PTHR11164:SF0">
    <property type="entry name" value="GLUTAMATE--CYSTEINE LIGASE CATALYTIC SUBUNIT"/>
    <property type="match status" value="1"/>
</dbReference>
<accession>A0ABM1ENP1</accession>
<dbReference type="EC" id="6.3.2.2" evidence="3 10"/>
<evidence type="ECO:0000256" key="9">
    <source>
        <dbReference type="ARBA" id="ARBA00032122"/>
    </source>
</evidence>
<evidence type="ECO:0000313" key="11">
    <source>
        <dbReference type="Proteomes" id="UP000695022"/>
    </source>
</evidence>
<keyword evidence="11" id="KW-1185">Reference proteome</keyword>
<name>A0ABM1ENP1_PRICU</name>
<gene>
    <name evidence="12 13" type="primary">LOC106814057</name>
</gene>
<evidence type="ECO:0000256" key="7">
    <source>
        <dbReference type="ARBA" id="ARBA00022840"/>
    </source>
</evidence>
<dbReference type="InterPro" id="IPR014746">
    <property type="entry name" value="Gln_synth/guanido_kin_cat_dom"/>
</dbReference>
<evidence type="ECO:0000256" key="1">
    <source>
        <dbReference type="ARBA" id="ARBA00005006"/>
    </source>
</evidence>
<keyword evidence="5 10" id="KW-0317">Glutathione biosynthesis</keyword>
<evidence type="ECO:0000256" key="4">
    <source>
        <dbReference type="ARBA" id="ARBA00022598"/>
    </source>
</evidence>
<dbReference type="PANTHER" id="PTHR11164">
    <property type="entry name" value="GLUTAMATE CYSTEINE LIGASE"/>
    <property type="match status" value="1"/>
</dbReference>
<dbReference type="Gene3D" id="1.10.8.960">
    <property type="match status" value="1"/>
</dbReference>
<dbReference type="SUPFAM" id="SSF55931">
    <property type="entry name" value="Glutamine synthetase/guanido kinase"/>
    <property type="match status" value="1"/>
</dbReference>
<dbReference type="GeneID" id="106814057"/>
<proteinExistence type="inferred from homology"/>
<protein>
    <recommendedName>
        <fullName evidence="3 10">Glutamate--cysteine ligase</fullName>
        <ecNumber evidence="3 10">6.3.2.2</ecNumber>
    </recommendedName>
    <alternativeName>
        <fullName evidence="9 10">Gamma-ECS</fullName>
    </alternativeName>
    <alternativeName>
        <fullName evidence="8 10">Gamma-glutamylcysteine synthetase</fullName>
    </alternativeName>
</protein>
<organism evidence="11 12">
    <name type="scientific">Priapulus caudatus</name>
    <name type="common">Priapulid worm</name>
    <dbReference type="NCBI Taxonomy" id="37621"/>
    <lineage>
        <taxon>Eukaryota</taxon>
        <taxon>Metazoa</taxon>
        <taxon>Ecdysozoa</taxon>
        <taxon>Scalidophora</taxon>
        <taxon>Priapulida</taxon>
        <taxon>Priapulimorpha</taxon>
        <taxon>Priapulimorphida</taxon>
        <taxon>Priapulidae</taxon>
        <taxon>Priapulus</taxon>
    </lineage>
</organism>
<keyword evidence="4 10" id="KW-0436">Ligase</keyword>
<dbReference type="InterPro" id="IPR004308">
    <property type="entry name" value="GCS"/>
</dbReference>
<comment type="pathway">
    <text evidence="1 10">Sulfur metabolism; glutathione biosynthesis; glutathione from L-cysteine and L-glutamate: step 1/2.</text>
</comment>
<evidence type="ECO:0000313" key="12">
    <source>
        <dbReference type="RefSeq" id="XP_014673812.1"/>
    </source>
</evidence>
<comment type="similarity">
    <text evidence="2 10">Belongs to the glutamate--cysteine ligase type 3 family.</text>
</comment>
<evidence type="ECO:0000256" key="6">
    <source>
        <dbReference type="ARBA" id="ARBA00022741"/>
    </source>
</evidence>
<evidence type="ECO:0000313" key="13">
    <source>
        <dbReference type="RefSeq" id="XP_014673813.1"/>
    </source>
</evidence>
<reference evidence="12 13" key="1">
    <citation type="submission" date="2025-05" db="UniProtKB">
        <authorList>
            <consortium name="RefSeq"/>
        </authorList>
    </citation>
    <scope>IDENTIFICATION</scope>
</reference>
<sequence>MGLLTEGSPLNWDKTREWAPYVREHGIKQLINLWRRLKDVIHDELKWGDEVEYTLIKLDHASKTAKVLLKGEPILRELQTKENNKTVDEFLLSVWRPEYANYMVEGTPGTPYGGLLAHFNIVEANMRYRRAEMMALLDDSAGETALSLTAFPRLGCPGFTEPPAEPRPETEESASRSLFYPDEAIFPGHPRFRTLTRNIRHRRREKVAINIPVFRDEQTRSPFREDFAALGDDGERGRQARDEHIYMDSMGFGMGCSCLQVTFQACCVAEGRLLYDQLTPLCPILLALSAASPVYRGYLSDVDCRWDVIAASVDDRTRGERSLEPLADGERFRITKSRYDSVDMYIHPQHACCNDVDVEYDAASYEALRDAGLDETLAKHFAHLFIRDPVALFSEKIHIDDEQETDHFENIQSTNWQTMRFKPPPPNSPIGWRVEFRPCEVQLTDFENAAYVVFVVLLTRVILSYQLNFVVPISKVDENMREAQKRDAVRTGRFWFAKDLMTRNSPPEAATCLRECKAATNSPQCAGTWERMGIDEIVNGKEGTFPGLVPLMQSYMQSIEIDVDTACTINQYLALIQGRAAGRLKTFARYTRDFVTSHAEYGRDSVVSPRVTYDFIARCDRISRGEECPELFGGKVTKTADEIPTAVKKANSTLTPQ</sequence>
<evidence type="ECO:0000256" key="2">
    <source>
        <dbReference type="ARBA" id="ARBA00008100"/>
    </source>
</evidence>
<keyword evidence="7 10" id="KW-0067">ATP-binding</keyword>
<comment type="catalytic activity">
    <reaction evidence="10">
        <text>L-cysteine + L-glutamate + ATP = gamma-L-glutamyl-L-cysteine + ADP + phosphate + H(+)</text>
        <dbReference type="Rhea" id="RHEA:13285"/>
        <dbReference type="ChEBI" id="CHEBI:15378"/>
        <dbReference type="ChEBI" id="CHEBI:29985"/>
        <dbReference type="ChEBI" id="CHEBI:30616"/>
        <dbReference type="ChEBI" id="CHEBI:35235"/>
        <dbReference type="ChEBI" id="CHEBI:43474"/>
        <dbReference type="ChEBI" id="CHEBI:58173"/>
        <dbReference type="ChEBI" id="CHEBI:456216"/>
        <dbReference type="EC" id="6.3.2.2"/>
    </reaction>
</comment>
<dbReference type="Proteomes" id="UP000695022">
    <property type="component" value="Unplaced"/>
</dbReference>
<evidence type="ECO:0000256" key="10">
    <source>
        <dbReference type="RuleBase" id="RU367135"/>
    </source>
</evidence>
<dbReference type="Gene3D" id="3.30.590.50">
    <property type="match status" value="2"/>
</dbReference>